<sequence length="140" mass="15257">MTTAPTSSEEARIAHLGMVQGVISRVASDAQNSRTLAITLAAAMIAIAQTGSNATPWLAGLGIAPTLLFWWQNAFALHVERSYRNLYDEVRHGRIIEPFTMDWRSCLHSAPPWRTALEFVVALPFATVVVILAVIAKVTA</sequence>
<evidence type="ECO:0000256" key="1">
    <source>
        <dbReference type="SAM" id="Phobius"/>
    </source>
</evidence>
<comment type="caution">
    <text evidence="2">The sequence shown here is derived from an EMBL/GenBank/DDBJ whole genome shotgun (WGS) entry which is preliminary data.</text>
</comment>
<dbReference type="Proteomes" id="UP001597521">
    <property type="component" value="Unassembled WGS sequence"/>
</dbReference>
<name>A0ABW5QNV3_9HYPH</name>
<dbReference type="EMBL" id="JBHUNP010000001">
    <property type="protein sequence ID" value="MFD2649191.1"/>
    <property type="molecule type" value="Genomic_DNA"/>
</dbReference>
<evidence type="ECO:0000313" key="2">
    <source>
        <dbReference type="EMBL" id="MFD2649191.1"/>
    </source>
</evidence>
<proteinExistence type="predicted"/>
<protein>
    <submittedName>
        <fullName evidence="2">Uncharacterized protein</fullName>
    </submittedName>
</protein>
<keyword evidence="1" id="KW-0812">Transmembrane</keyword>
<gene>
    <name evidence="2" type="ORF">ACFSX5_15485</name>
</gene>
<feature type="transmembrane region" description="Helical" evidence="1">
    <location>
        <begin position="57"/>
        <end position="77"/>
    </location>
</feature>
<dbReference type="RefSeq" id="WP_386834636.1">
    <property type="nucleotide sequence ID" value="NZ_JBHUNP010000001.1"/>
</dbReference>
<keyword evidence="1" id="KW-0472">Membrane</keyword>
<keyword evidence="1" id="KW-1133">Transmembrane helix</keyword>
<evidence type="ECO:0000313" key="3">
    <source>
        <dbReference type="Proteomes" id="UP001597521"/>
    </source>
</evidence>
<reference evidence="3" key="1">
    <citation type="journal article" date="2019" name="Int. J. Syst. Evol. Microbiol.">
        <title>The Global Catalogue of Microorganisms (GCM) 10K type strain sequencing project: providing services to taxonomists for standard genome sequencing and annotation.</title>
        <authorList>
            <consortium name="The Broad Institute Genomics Platform"/>
            <consortium name="The Broad Institute Genome Sequencing Center for Infectious Disease"/>
            <person name="Wu L."/>
            <person name="Ma J."/>
        </authorList>
    </citation>
    <scope>NUCLEOTIDE SEQUENCE [LARGE SCALE GENOMIC DNA]</scope>
    <source>
        <strain evidence="3">CCM 7427</strain>
    </source>
</reference>
<keyword evidence="3" id="KW-1185">Reference proteome</keyword>
<feature type="transmembrane region" description="Helical" evidence="1">
    <location>
        <begin position="116"/>
        <end position="136"/>
    </location>
</feature>
<organism evidence="2 3">
    <name type="scientific">Devosia albogilva</name>
    <dbReference type="NCBI Taxonomy" id="429726"/>
    <lineage>
        <taxon>Bacteria</taxon>
        <taxon>Pseudomonadati</taxon>
        <taxon>Pseudomonadota</taxon>
        <taxon>Alphaproteobacteria</taxon>
        <taxon>Hyphomicrobiales</taxon>
        <taxon>Devosiaceae</taxon>
        <taxon>Devosia</taxon>
    </lineage>
</organism>
<accession>A0ABW5QNV3</accession>